<dbReference type="AlphaFoldDB" id="A0A2N7NCU2"/>
<reference evidence="3 5" key="4">
    <citation type="submission" date="2019-04" db="EMBL/GenBank/DDBJ databases">
        <title>A reverse ecology approach based on a biological definition of microbial populations.</title>
        <authorList>
            <person name="Arevalo P."/>
            <person name="Vaninsberghe D."/>
            <person name="Elsherbini J."/>
            <person name="Gore J."/>
            <person name="Polz M."/>
        </authorList>
    </citation>
    <scope>NUCLEOTIDE SEQUENCE [LARGE SCALE GENOMIC DNA]</scope>
    <source>
        <strain evidence="3 5">10N.222.45.A8</strain>
    </source>
</reference>
<evidence type="ECO:0000313" key="4">
    <source>
        <dbReference type="Proteomes" id="UP000235579"/>
    </source>
</evidence>
<proteinExistence type="predicted"/>
<keyword evidence="1" id="KW-1133">Transmembrane helix</keyword>
<dbReference type="RefSeq" id="WP_102258382.1">
    <property type="nucleotide sequence ID" value="NZ_MDBG01000002.1"/>
</dbReference>
<keyword evidence="1" id="KW-0472">Membrane</keyword>
<evidence type="ECO:0000313" key="5">
    <source>
        <dbReference type="Proteomes" id="UP000308018"/>
    </source>
</evidence>
<reference evidence="2" key="2">
    <citation type="submission" date="2016-07" db="EMBL/GenBank/DDBJ databases">
        <authorList>
            <person name="Wan K."/>
            <person name="Booth B."/>
            <person name="Spirohn K."/>
            <person name="Hao T."/>
            <person name="Hu Y."/>
            <person name="Calderwood M."/>
            <person name="Hill D."/>
            <person name="Mohr S."/>
            <person name="Vidal M."/>
            <person name="Celniker S."/>
            <person name="Perrimon N."/>
        </authorList>
    </citation>
    <scope>NUCLEOTIDE SEQUENCE</scope>
    <source>
        <strain evidence="2">10N.222.48.A2</strain>
    </source>
</reference>
<dbReference type="Proteomes" id="UP000308018">
    <property type="component" value="Unassembled WGS sequence"/>
</dbReference>
<evidence type="ECO:0000313" key="3">
    <source>
        <dbReference type="EMBL" id="TKG27966.1"/>
    </source>
</evidence>
<gene>
    <name evidence="2" type="ORF">BCS92_02245</name>
    <name evidence="3" type="ORF">FC057_22525</name>
</gene>
<reference evidence="4" key="1">
    <citation type="submission" date="2016-07" db="EMBL/GenBank/DDBJ databases">
        <title>Nontailed viruses are major unrecognized killers of bacteria in the ocean.</title>
        <authorList>
            <person name="Kauffman K."/>
            <person name="Hussain F."/>
            <person name="Yang J."/>
            <person name="Arevalo P."/>
            <person name="Brown J."/>
            <person name="Cutler M."/>
            <person name="Kelly L."/>
            <person name="Polz M.F."/>
        </authorList>
    </citation>
    <scope>NUCLEOTIDE SEQUENCE [LARGE SCALE GENOMIC DNA]</scope>
    <source>
        <strain evidence="4">10N.222.48.A2</strain>
    </source>
</reference>
<evidence type="ECO:0000256" key="1">
    <source>
        <dbReference type="SAM" id="Phobius"/>
    </source>
</evidence>
<dbReference type="Proteomes" id="UP000235579">
    <property type="component" value="Unassembled WGS sequence"/>
</dbReference>
<reference evidence="2" key="3">
    <citation type="journal article" date="2018" name="Nature">
        <title>A major lineage of non-tailed dsDNA viruses as unrecognized killers of marine bacteria.</title>
        <authorList>
            <person name="Kauffman K.M."/>
            <person name="Hussain F.A."/>
            <person name="Yang J."/>
            <person name="Arevalo P."/>
            <person name="Brown J.M."/>
            <person name="Chang W.K."/>
            <person name="VanInsberghe D."/>
            <person name="Elsherbini J."/>
            <person name="Sharma R.S."/>
            <person name="Cutler M.B."/>
            <person name="Kelly L."/>
            <person name="Polz M.F."/>
        </authorList>
    </citation>
    <scope>NUCLEOTIDE SEQUENCE</scope>
    <source>
        <strain evidence="2">10N.222.48.A2</strain>
    </source>
</reference>
<protein>
    <submittedName>
        <fullName evidence="2">Uncharacterized protein</fullName>
    </submittedName>
</protein>
<dbReference type="EMBL" id="SYVV01000043">
    <property type="protein sequence ID" value="TKG27966.1"/>
    <property type="molecule type" value="Genomic_DNA"/>
</dbReference>
<evidence type="ECO:0000313" key="2">
    <source>
        <dbReference type="EMBL" id="PMP09968.1"/>
    </source>
</evidence>
<feature type="transmembrane region" description="Helical" evidence="1">
    <location>
        <begin position="105"/>
        <end position="123"/>
    </location>
</feature>
<name>A0A2N7NCU2_9VIBR</name>
<comment type="caution">
    <text evidence="2">The sequence shown here is derived from an EMBL/GenBank/DDBJ whole genome shotgun (WGS) entry which is preliminary data.</text>
</comment>
<organism evidence="2 4">
    <name type="scientific">Vibrio tasmaniensis</name>
    <dbReference type="NCBI Taxonomy" id="212663"/>
    <lineage>
        <taxon>Bacteria</taxon>
        <taxon>Pseudomonadati</taxon>
        <taxon>Pseudomonadota</taxon>
        <taxon>Gammaproteobacteria</taxon>
        <taxon>Vibrionales</taxon>
        <taxon>Vibrionaceae</taxon>
        <taxon>Vibrio</taxon>
    </lineage>
</organism>
<keyword evidence="1" id="KW-0812">Transmembrane</keyword>
<accession>A0A2N7NCU2</accession>
<feature type="transmembrane region" description="Helical" evidence="1">
    <location>
        <begin position="81"/>
        <end position="99"/>
    </location>
</feature>
<dbReference type="EMBL" id="MDBP01000080">
    <property type="protein sequence ID" value="PMP09968.1"/>
    <property type="molecule type" value="Genomic_DNA"/>
</dbReference>
<sequence>MGIVKSSLKTLLNPSWAGTLGGKAKAPWAQASEQWHQVENKRIKGLSAVDWAHQILTNNITTENQEIIIERHKNRARHNKYGIYISVFAANVCCVALIFDLTDSIAYTAISVNCGLQFLKMWVVNLHRQKQVLVGALFPLSWMVTDFNNIKFLDKGVYHKKKLVHPAFPFMGEALDNLKKLESNNK</sequence>